<dbReference type="EMBL" id="JBHUOX010000022">
    <property type="protein sequence ID" value="MFD3002986.1"/>
    <property type="molecule type" value="Genomic_DNA"/>
</dbReference>
<evidence type="ECO:0000313" key="2">
    <source>
        <dbReference type="EMBL" id="MFD3002986.1"/>
    </source>
</evidence>
<proteinExistence type="predicted"/>
<reference evidence="3" key="1">
    <citation type="journal article" date="2019" name="Int. J. Syst. Evol. Microbiol.">
        <title>The Global Catalogue of Microorganisms (GCM) 10K type strain sequencing project: providing services to taxonomists for standard genome sequencing and annotation.</title>
        <authorList>
            <consortium name="The Broad Institute Genomics Platform"/>
            <consortium name="The Broad Institute Genome Sequencing Center for Infectious Disease"/>
            <person name="Wu L."/>
            <person name="Ma J."/>
        </authorList>
    </citation>
    <scope>NUCLEOTIDE SEQUENCE [LARGE SCALE GENOMIC DNA]</scope>
    <source>
        <strain evidence="3">KCTC 23984</strain>
    </source>
</reference>
<dbReference type="InterPro" id="IPR024311">
    <property type="entry name" value="Lipocalin-like"/>
</dbReference>
<sequence length="141" mass="15967">MDIVDQLIGTWSLLRWTAKPAAGNLFYPFGKDAVGQIVYDAKGNVMVSIMKKERTLFASNDFLQGSAEEMAAAYSGFVSYCGTYNIDAANKKVIHYILISSFPNWVGQDQVRYYDIQDDFLTLRALAIGTTQHELLWHKMR</sequence>
<feature type="domain" description="Lipocalin-like" evidence="1">
    <location>
        <begin position="8"/>
        <end position="138"/>
    </location>
</feature>
<protein>
    <submittedName>
        <fullName evidence="2">Lipocalin-like domain-containing protein</fullName>
    </submittedName>
</protein>
<dbReference type="Pfam" id="PF13924">
    <property type="entry name" value="Lipocalin_5"/>
    <property type="match status" value="1"/>
</dbReference>
<name>A0ABW6BZK5_9BACT</name>
<keyword evidence="3" id="KW-1185">Reference proteome</keyword>
<dbReference type="Proteomes" id="UP001597641">
    <property type="component" value="Unassembled WGS sequence"/>
</dbReference>
<gene>
    <name evidence="2" type="ORF">ACFS7Z_21655</name>
</gene>
<comment type="caution">
    <text evidence="2">The sequence shown here is derived from an EMBL/GenBank/DDBJ whole genome shotgun (WGS) entry which is preliminary data.</text>
</comment>
<accession>A0ABW6BZK5</accession>
<evidence type="ECO:0000259" key="1">
    <source>
        <dbReference type="Pfam" id="PF13924"/>
    </source>
</evidence>
<evidence type="ECO:0000313" key="3">
    <source>
        <dbReference type="Proteomes" id="UP001597641"/>
    </source>
</evidence>
<dbReference type="RefSeq" id="WP_377489458.1">
    <property type="nucleotide sequence ID" value="NZ_JBHUOX010000022.1"/>
</dbReference>
<organism evidence="2 3">
    <name type="scientific">Pontibacter toksunensis</name>
    <dbReference type="NCBI Taxonomy" id="1332631"/>
    <lineage>
        <taxon>Bacteria</taxon>
        <taxon>Pseudomonadati</taxon>
        <taxon>Bacteroidota</taxon>
        <taxon>Cytophagia</taxon>
        <taxon>Cytophagales</taxon>
        <taxon>Hymenobacteraceae</taxon>
        <taxon>Pontibacter</taxon>
    </lineage>
</organism>